<sequence>MQGVRTTRGCVNCRQKKKGCDLKKPTCGRCLRLKIPCAFEDRKYVFVGQDAGSNLITKSLISTSDTSLARTDFSIIMDEYFWTNYLPQEDPSLDGSIGGILSAPWIPSVRELANSHTDVRNAIQACAMAGLGWMNEDRTLIMRAGWLYAQALRQTNMALQDPISACDDSVLACCRLLTLFEMFRRITSDPATKDPSRNQVADWRLHVNGTCRLVQLRGRERHLSTFGTELYDGVRLTAIIQGLARRRPNTFTQLEWRLPSLNMRDELYELINPAPQLLEELDMFRESEAVVKTDLASRQHIVLGTTLLERCLDIRNALREWETKIMVICREKQSFTGWMSRPPSSSSSTWDFTVPSYSIDLREPSAVRVDEQGLSLYDVCRLHGHGFFSTCTMYWTMCSIMYSSLRTHQQQLQAFMNIWTPGEVLPSLPEWVSPELSALSVAQVAGHFFKPGMGLWAAHAAVFPVSHALCYFAKTGRRDSPAFESMINAFANSKTGVIMRDFLDAIGIK</sequence>
<dbReference type="PROSITE" id="PS50048">
    <property type="entry name" value="ZN2_CY6_FUNGAL_2"/>
    <property type="match status" value="1"/>
</dbReference>
<feature type="domain" description="Zn(2)-C6 fungal-type" evidence="2">
    <location>
        <begin position="9"/>
        <end position="39"/>
    </location>
</feature>
<evidence type="ECO:0000259" key="2">
    <source>
        <dbReference type="PROSITE" id="PS50048"/>
    </source>
</evidence>
<dbReference type="InterPro" id="IPR036864">
    <property type="entry name" value="Zn2-C6_fun-type_DNA-bd_sf"/>
</dbReference>
<dbReference type="PROSITE" id="PS00463">
    <property type="entry name" value="ZN2_CY6_FUNGAL_1"/>
    <property type="match status" value="1"/>
</dbReference>
<dbReference type="CDD" id="cd00067">
    <property type="entry name" value="GAL4"/>
    <property type="match status" value="1"/>
</dbReference>
<dbReference type="GO" id="GO:0008270">
    <property type="term" value="F:zinc ion binding"/>
    <property type="evidence" value="ECO:0007669"/>
    <property type="project" value="InterPro"/>
</dbReference>
<dbReference type="SMART" id="SM00066">
    <property type="entry name" value="GAL4"/>
    <property type="match status" value="1"/>
</dbReference>
<dbReference type="InterPro" id="IPR053178">
    <property type="entry name" value="Osmoadaptation_assoc"/>
</dbReference>
<dbReference type="OMA" id="KGCVTCR"/>
<evidence type="ECO:0000313" key="4">
    <source>
        <dbReference type="Proteomes" id="UP000030641"/>
    </source>
</evidence>
<dbReference type="PANTHER" id="PTHR38111">
    <property type="entry name" value="ZN(2)-C6 FUNGAL-TYPE DOMAIN-CONTAINING PROTEIN-RELATED"/>
    <property type="match status" value="1"/>
</dbReference>
<evidence type="ECO:0000256" key="1">
    <source>
        <dbReference type="ARBA" id="ARBA00023242"/>
    </source>
</evidence>
<dbReference type="SUPFAM" id="SSF57701">
    <property type="entry name" value="Zn2/Cys6 DNA-binding domain"/>
    <property type="match status" value="1"/>
</dbReference>
<name>A0A074Y370_AURSE</name>
<gene>
    <name evidence="3" type="ORF">AUEXF2481DRAFT_433150</name>
</gene>
<proteinExistence type="predicted"/>
<dbReference type="Pfam" id="PF11951">
    <property type="entry name" value="Fungal_trans_2"/>
    <property type="match status" value="1"/>
</dbReference>
<dbReference type="HOGENOM" id="CLU_021599_2_2_1"/>
<keyword evidence="4" id="KW-1185">Reference proteome</keyword>
<keyword evidence="1" id="KW-0539">Nucleus</keyword>
<dbReference type="OrthoDB" id="3525185at2759"/>
<reference evidence="3 4" key="1">
    <citation type="journal article" date="2014" name="BMC Genomics">
        <title>Genome sequencing of four Aureobasidium pullulans varieties: biotechnological potential, stress tolerance, and description of new species.</title>
        <authorList>
            <person name="Gostin Ar C."/>
            <person name="Ohm R.A."/>
            <person name="Kogej T."/>
            <person name="Sonjak S."/>
            <person name="Turk M."/>
            <person name="Zajc J."/>
            <person name="Zalar P."/>
            <person name="Grube M."/>
            <person name="Sun H."/>
            <person name="Han J."/>
            <person name="Sharma A."/>
            <person name="Chiniquy J."/>
            <person name="Ngan C.Y."/>
            <person name="Lipzen A."/>
            <person name="Barry K."/>
            <person name="Grigoriev I.V."/>
            <person name="Gunde-Cimerman N."/>
        </authorList>
    </citation>
    <scope>NUCLEOTIDE SEQUENCE [LARGE SCALE GENOMIC DNA]</scope>
    <source>
        <strain evidence="3 4">EXF-2481</strain>
    </source>
</reference>
<dbReference type="Gene3D" id="4.10.240.10">
    <property type="entry name" value="Zn(2)-C6 fungal-type DNA-binding domain"/>
    <property type="match status" value="1"/>
</dbReference>
<dbReference type="RefSeq" id="XP_013340722.1">
    <property type="nucleotide sequence ID" value="XM_013485268.1"/>
</dbReference>
<accession>A0A074Y370</accession>
<dbReference type="InParanoid" id="A0A074Y370"/>
<dbReference type="Pfam" id="PF00172">
    <property type="entry name" value="Zn_clus"/>
    <property type="match status" value="1"/>
</dbReference>
<dbReference type="GO" id="GO:0000981">
    <property type="term" value="F:DNA-binding transcription factor activity, RNA polymerase II-specific"/>
    <property type="evidence" value="ECO:0007669"/>
    <property type="project" value="InterPro"/>
</dbReference>
<dbReference type="AlphaFoldDB" id="A0A074Y370"/>
<dbReference type="STRING" id="1043005.A0A074Y370"/>
<protein>
    <recommendedName>
        <fullName evidence="2">Zn(2)-C6 fungal-type domain-containing protein</fullName>
    </recommendedName>
</protein>
<dbReference type="InterPro" id="IPR001138">
    <property type="entry name" value="Zn2Cys6_DnaBD"/>
</dbReference>
<dbReference type="EMBL" id="KL584772">
    <property type="protein sequence ID" value="KEQ92140.1"/>
    <property type="molecule type" value="Genomic_DNA"/>
</dbReference>
<dbReference type="Proteomes" id="UP000030641">
    <property type="component" value="Unassembled WGS sequence"/>
</dbReference>
<dbReference type="PANTHER" id="PTHR38111:SF2">
    <property type="entry name" value="FINGER DOMAIN PROTEIN, PUTATIVE (AFU_ORTHOLOGUE AFUA_1G01560)-RELATED"/>
    <property type="match status" value="1"/>
</dbReference>
<evidence type="ECO:0000313" key="3">
    <source>
        <dbReference type="EMBL" id="KEQ92140.1"/>
    </source>
</evidence>
<dbReference type="InterPro" id="IPR021858">
    <property type="entry name" value="Fun_TF"/>
</dbReference>
<organism evidence="3 4">
    <name type="scientific">Aureobasidium subglaciale (strain EXF-2481)</name>
    <name type="common">Aureobasidium pullulans var. subglaciale</name>
    <dbReference type="NCBI Taxonomy" id="1043005"/>
    <lineage>
        <taxon>Eukaryota</taxon>
        <taxon>Fungi</taxon>
        <taxon>Dikarya</taxon>
        <taxon>Ascomycota</taxon>
        <taxon>Pezizomycotina</taxon>
        <taxon>Dothideomycetes</taxon>
        <taxon>Dothideomycetidae</taxon>
        <taxon>Dothideales</taxon>
        <taxon>Saccotheciaceae</taxon>
        <taxon>Aureobasidium</taxon>
    </lineage>
</organism>
<dbReference type="GeneID" id="25367378"/>